<evidence type="ECO:0000313" key="6">
    <source>
        <dbReference type="EMBL" id="WFP08773.1"/>
    </source>
</evidence>
<dbReference type="Gene3D" id="3.90.700.10">
    <property type="entry name" value="Succinate dehydrogenase/fumarate reductase flavoprotein, catalytic domain"/>
    <property type="match status" value="1"/>
</dbReference>
<dbReference type="RefSeq" id="WP_268078472.1">
    <property type="nucleotide sequence ID" value="NZ_CP106885.1"/>
</dbReference>
<evidence type="ECO:0000256" key="4">
    <source>
        <dbReference type="ARBA" id="ARBA00023002"/>
    </source>
</evidence>
<feature type="domain" description="FAD-dependent oxidoreductase 2 FAD-binding" evidence="5">
    <location>
        <begin position="28"/>
        <end position="458"/>
    </location>
</feature>
<protein>
    <submittedName>
        <fullName evidence="6">FAD-dependent oxidoreductase</fullName>
    </submittedName>
</protein>
<dbReference type="Pfam" id="PF00890">
    <property type="entry name" value="FAD_binding_2"/>
    <property type="match status" value="1"/>
</dbReference>
<dbReference type="InterPro" id="IPR036188">
    <property type="entry name" value="FAD/NAD-bd_sf"/>
</dbReference>
<dbReference type="InterPro" id="IPR003953">
    <property type="entry name" value="FAD-dep_OxRdtase_2_FAD-bd"/>
</dbReference>
<dbReference type="PRINTS" id="PR00411">
    <property type="entry name" value="PNDRDTASEI"/>
</dbReference>
<dbReference type="PANTHER" id="PTHR43400:SF10">
    <property type="entry name" value="3-OXOSTEROID 1-DEHYDROGENASE"/>
    <property type="match status" value="1"/>
</dbReference>
<organism evidence="6 7">
    <name type="scientific">Achromobacter spanius</name>
    <dbReference type="NCBI Taxonomy" id="217203"/>
    <lineage>
        <taxon>Bacteria</taxon>
        <taxon>Pseudomonadati</taxon>
        <taxon>Pseudomonadota</taxon>
        <taxon>Betaproteobacteria</taxon>
        <taxon>Burkholderiales</taxon>
        <taxon>Alcaligenaceae</taxon>
        <taxon>Achromobacter</taxon>
    </lineage>
</organism>
<dbReference type="Proteomes" id="UP001214170">
    <property type="component" value="Chromosome"/>
</dbReference>
<accession>A0ABY8GV75</accession>
<sequence length="496" mass="50765">MSAPVVRWGSPGSTPVSTPDADMMQVPVLIIGAGACGLTAALRLAQAGIETVLIERDAAPSGSSALSSGFIPAAGSAVQRAAGIDDSAERFAADIQAKAHGTAAPHLVAAYTDAAAPAMDMLARHGLVFDVLDGFLYPGHSARRMHALPERTGVALVTALERAATGAGAHLLTRALAREIWVEESTGHDGGRITAVGCERPDGSVDVIGCQVLILACNGFGGNASMVAEHLPAMREAVYGGHVGNDGSAIEWGKALGARLADLGAYQGHGSWATPQGALISWAVMMDGGVQINRDGLRFHDETQGYSEAAVHVLAQPGGVAWNVFDERTLALARGFPDFVAAEAGHAVKTCADVPALAALIGCDPDVLQQTLQGIGPDAVDSQGNDPHGTALHRTDPHGRRFERTLQAPYHAVKVTGALFHTQGGLDIDAQCRVLNRDGRALPNLLAAGGAARGVSGNDVSGYLSGNGLLSAVAGGYIAAATAAAMLGHELDQESP</sequence>
<dbReference type="EMBL" id="CP121261">
    <property type="protein sequence ID" value="WFP08773.1"/>
    <property type="molecule type" value="Genomic_DNA"/>
</dbReference>
<dbReference type="InterPro" id="IPR027477">
    <property type="entry name" value="Succ_DH/fumarate_Rdtase_cat_sf"/>
</dbReference>
<proteinExistence type="predicted"/>
<evidence type="ECO:0000259" key="5">
    <source>
        <dbReference type="Pfam" id="PF00890"/>
    </source>
</evidence>
<keyword evidence="3" id="KW-0274">FAD</keyword>
<dbReference type="SUPFAM" id="SSF51905">
    <property type="entry name" value="FAD/NAD(P)-binding domain"/>
    <property type="match status" value="1"/>
</dbReference>
<keyword evidence="2" id="KW-0285">Flavoprotein</keyword>
<evidence type="ECO:0000256" key="2">
    <source>
        <dbReference type="ARBA" id="ARBA00022630"/>
    </source>
</evidence>
<reference evidence="6 7" key="1">
    <citation type="submission" date="2023-03" db="EMBL/GenBank/DDBJ databases">
        <title>Achromobacter spanius LIG8.</title>
        <authorList>
            <person name="Shrestha S."/>
        </authorList>
    </citation>
    <scope>NUCLEOTIDE SEQUENCE [LARGE SCALE GENOMIC DNA]</scope>
    <source>
        <strain evidence="6 7">LIG8</strain>
    </source>
</reference>
<keyword evidence="4" id="KW-0560">Oxidoreductase</keyword>
<evidence type="ECO:0000313" key="7">
    <source>
        <dbReference type="Proteomes" id="UP001214170"/>
    </source>
</evidence>
<dbReference type="PANTHER" id="PTHR43400">
    <property type="entry name" value="FUMARATE REDUCTASE"/>
    <property type="match status" value="1"/>
</dbReference>
<evidence type="ECO:0000256" key="1">
    <source>
        <dbReference type="ARBA" id="ARBA00001974"/>
    </source>
</evidence>
<gene>
    <name evidence="6" type="ORF">P8T11_02515</name>
</gene>
<dbReference type="SUPFAM" id="SSF56425">
    <property type="entry name" value="Succinate dehydrogenase/fumarate reductase flavoprotein, catalytic domain"/>
    <property type="match status" value="1"/>
</dbReference>
<comment type="cofactor">
    <cofactor evidence="1">
        <name>FAD</name>
        <dbReference type="ChEBI" id="CHEBI:57692"/>
    </cofactor>
</comment>
<evidence type="ECO:0000256" key="3">
    <source>
        <dbReference type="ARBA" id="ARBA00022827"/>
    </source>
</evidence>
<name>A0ABY8GV75_9BURK</name>
<dbReference type="InterPro" id="IPR050315">
    <property type="entry name" value="FAD-oxidoreductase_2"/>
</dbReference>
<keyword evidence="7" id="KW-1185">Reference proteome</keyword>
<dbReference type="Gene3D" id="3.50.50.60">
    <property type="entry name" value="FAD/NAD(P)-binding domain"/>
    <property type="match status" value="1"/>
</dbReference>